<dbReference type="Proteomes" id="UP000094526">
    <property type="component" value="Unassembled WGS sequence"/>
</dbReference>
<dbReference type="AlphaFoldDB" id="A0A1C1CLS9"/>
<dbReference type="Gene3D" id="1.10.630.10">
    <property type="entry name" value="Cytochrome P450"/>
    <property type="match status" value="1"/>
</dbReference>
<comment type="cofactor">
    <cofactor evidence="1 5">
        <name>heme</name>
        <dbReference type="ChEBI" id="CHEBI:30413"/>
    </cofactor>
</comment>
<name>A0A1C1CLS9_9EURO</name>
<dbReference type="GO" id="GO:0016705">
    <property type="term" value="F:oxidoreductase activity, acting on paired donors, with incorporation or reduction of molecular oxygen"/>
    <property type="evidence" value="ECO:0007669"/>
    <property type="project" value="InterPro"/>
</dbReference>
<feature type="transmembrane region" description="Helical" evidence="7">
    <location>
        <begin position="20"/>
        <end position="39"/>
    </location>
</feature>
<comment type="similarity">
    <text evidence="6">Belongs to the cytochrome P450 family.</text>
</comment>
<sequence>MTPLGGILNLRANALDGQLLGIRGYAAIGLYLSLAFLLYRMVQTIYRLYFHPLRHFLGPKEACVSEAWLYHVTKKGAPNEVFEALHRKYKCRALRVAPNELHIDDVSLYKVIYNQLSPFPKSPAFYAAFNIPHTVFTETDPSKHKERRRLLNSLFSRSGALRLEPVIRTKLFSVGEKIDRLCVTKPVDTYDAFRLLTTEVILEFAFARSANMITEHADSFKSWFLDAFDVASQSIFDMQYRPFVRHLAGILPSCVIRVLNPNVGTLLDVIKFAGESLHHFKQRSSLPDHPVVFDSLKGLPDRDGVSEAQDILVAGADTTAFTLTTGIMHIVSNPDVQQKLTSSLLDAIDPDGEFPTLLTLERIEYLTACVKESLRVGMAVPGRLPRVVPWDRAKPFVVDGKIVPPGTIVSMTAYTMHTSTEAWGPDARLFRPERWLGPESQGLDQYLCTFSKGTRMCLGQNIASAEITIALAYIFSKYRLSLPKDFEFPQKEDRFTYAYLSPGASISFSKRGKTRS</sequence>
<dbReference type="SUPFAM" id="SSF48264">
    <property type="entry name" value="Cytochrome P450"/>
    <property type="match status" value="1"/>
</dbReference>
<proteinExistence type="inferred from homology"/>
<keyword evidence="3 6" id="KW-0560">Oxidoreductase</keyword>
<keyword evidence="7" id="KW-0472">Membrane</keyword>
<accession>A0A1C1CLS9</accession>
<dbReference type="InterPro" id="IPR050121">
    <property type="entry name" value="Cytochrome_P450_monoxygenase"/>
</dbReference>
<dbReference type="VEuPathDB" id="FungiDB:G647_01250"/>
<dbReference type="PANTHER" id="PTHR24305:SF234">
    <property type="entry name" value="CYTOCHROME P450"/>
    <property type="match status" value="1"/>
</dbReference>
<evidence type="ECO:0000313" key="9">
    <source>
        <dbReference type="Proteomes" id="UP000094526"/>
    </source>
</evidence>
<evidence type="ECO:0000256" key="6">
    <source>
        <dbReference type="RuleBase" id="RU000461"/>
    </source>
</evidence>
<protein>
    <submittedName>
        <fullName evidence="8">Cytochrome P450 oxidoreductase</fullName>
    </submittedName>
</protein>
<feature type="binding site" description="axial binding residue" evidence="5">
    <location>
        <position position="457"/>
    </location>
    <ligand>
        <name>heme</name>
        <dbReference type="ChEBI" id="CHEBI:30413"/>
    </ligand>
    <ligandPart>
        <name>Fe</name>
        <dbReference type="ChEBI" id="CHEBI:18248"/>
    </ligandPart>
</feature>
<dbReference type="PROSITE" id="PS00086">
    <property type="entry name" value="CYTOCHROME_P450"/>
    <property type="match status" value="1"/>
</dbReference>
<organism evidence="8 9">
    <name type="scientific">Cladophialophora carrionii</name>
    <dbReference type="NCBI Taxonomy" id="86049"/>
    <lineage>
        <taxon>Eukaryota</taxon>
        <taxon>Fungi</taxon>
        <taxon>Dikarya</taxon>
        <taxon>Ascomycota</taxon>
        <taxon>Pezizomycotina</taxon>
        <taxon>Eurotiomycetes</taxon>
        <taxon>Chaetothyriomycetidae</taxon>
        <taxon>Chaetothyriales</taxon>
        <taxon>Herpotrichiellaceae</taxon>
        <taxon>Cladophialophora</taxon>
    </lineage>
</organism>
<dbReference type="OrthoDB" id="3945418at2759"/>
<keyword evidence="6" id="KW-0503">Monooxygenase</keyword>
<keyword evidence="4 5" id="KW-0408">Iron</keyword>
<dbReference type="GO" id="GO:0004497">
    <property type="term" value="F:monooxygenase activity"/>
    <property type="evidence" value="ECO:0007669"/>
    <property type="project" value="UniProtKB-KW"/>
</dbReference>
<dbReference type="InterPro" id="IPR017972">
    <property type="entry name" value="Cyt_P450_CS"/>
</dbReference>
<evidence type="ECO:0000256" key="4">
    <source>
        <dbReference type="ARBA" id="ARBA00023004"/>
    </source>
</evidence>
<keyword evidence="5 6" id="KW-0349">Heme</keyword>
<dbReference type="STRING" id="86049.A0A1C1CLS9"/>
<keyword evidence="7" id="KW-0812">Transmembrane</keyword>
<evidence type="ECO:0000256" key="5">
    <source>
        <dbReference type="PIRSR" id="PIRSR602401-1"/>
    </source>
</evidence>
<evidence type="ECO:0000256" key="1">
    <source>
        <dbReference type="ARBA" id="ARBA00001971"/>
    </source>
</evidence>
<reference evidence="9" key="1">
    <citation type="submission" date="2015-07" db="EMBL/GenBank/DDBJ databases">
        <authorList>
            <person name="Teixeira M.M."/>
            <person name="Souza R.C."/>
            <person name="Almeida L.G."/>
            <person name="Vicente V.A."/>
            <person name="de Hoog S."/>
            <person name="Bocca A.L."/>
            <person name="de Almeida S.R."/>
            <person name="Vasconcelos A.T."/>
            <person name="Felipe M.S."/>
        </authorList>
    </citation>
    <scope>NUCLEOTIDE SEQUENCE [LARGE SCALE GENOMIC DNA]</scope>
    <source>
        <strain evidence="9">KSF</strain>
    </source>
</reference>
<dbReference type="InterPro" id="IPR002401">
    <property type="entry name" value="Cyt_P450_E_grp-I"/>
</dbReference>
<evidence type="ECO:0000313" key="8">
    <source>
        <dbReference type="EMBL" id="OCT49456.1"/>
    </source>
</evidence>
<dbReference type="CDD" id="cd11062">
    <property type="entry name" value="CYP58-like"/>
    <property type="match status" value="1"/>
</dbReference>
<dbReference type="InterPro" id="IPR001128">
    <property type="entry name" value="Cyt_P450"/>
</dbReference>
<evidence type="ECO:0000256" key="2">
    <source>
        <dbReference type="ARBA" id="ARBA00022723"/>
    </source>
</evidence>
<evidence type="ECO:0000256" key="3">
    <source>
        <dbReference type="ARBA" id="ARBA00023002"/>
    </source>
</evidence>
<dbReference type="PRINTS" id="PR00385">
    <property type="entry name" value="P450"/>
</dbReference>
<dbReference type="VEuPathDB" id="FungiDB:CLCR_04691"/>
<keyword evidence="7" id="KW-1133">Transmembrane helix</keyword>
<dbReference type="PANTHER" id="PTHR24305">
    <property type="entry name" value="CYTOCHROME P450"/>
    <property type="match status" value="1"/>
</dbReference>
<dbReference type="EMBL" id="LGRB01000011">
    <property type="protein sequence ID" value="OCT49456.1"/>
    <property type="molecule type" value="Genomic_DNA"/>
</dbReference>
<keyword evidence="9" id="KW-1185">Reference proteome</keyword>
<dbReference type="GO" id="GO:0005506">
    <property type="term" value="F:iron ion binding"/>
    <property type="evidence" value="ECO:0007669"/>
    <property type="project" value="InterPro"/>
</dbReference>
<dbReference type="Pfam" id="PF00067">
    <property type="entry name" value="p450"/>
    <property type="match status" value="1"/>
</dbReference>
<dbReference type="GO" id="GO:0020037">
    <property type="term" value="F:heme binding"/>
    <property type="evidence" value="ECO:0007669"/>
    <property type="project" value="InterPro"/>
</dbReference>
<evidence type="ECO:0000256" key="7">
    <source>
        <dbReference type="SAM" id="Phobius"/>
    </source>
</evidence>
<gene>
    <name evidence="8" type="ORF">CLCR_04691</name>
</gene>
<dbReference type="InterPro" id="IPR036396">
    <property type="entry name" value="Cyt_P450_sf"/>
</dbReference>
<keyword evidence="2 5" id="KW-0479">Metal-binding</keyword>
<comment type="caution">
    <text evidence="8">The sequence shown here is derived from an EMBL/GenBank/DDBJ whole genome shotgun (WGS) entry which is preliminary data.</text>
</comment>
<dbReference type="PRINTS" id="PR00463">
    <property type="entry name" value="EP450I"/>
</dbReference>